<gene>
    <name evidence="6" type="ORF">AT9943_LOCUS7184</name>
</gene>
<dbReference type="InterPro" id="IPR023574">
    <property type="entry name" value="Ribosomal_uL4_dom_sf"/>
</dbReference>
<dbReference type="GO" id="GO:0006412">
    <property type="term" value="P:translation"/>
    <property type="evidence" value="ECO:0007669"/>
    <property type="project" value="InterPro"/>
</dbReference>
<dbReference type="PANTHER" id="PTHR10746">
    <property type="entry name" value="50S RIBOSOMAL PROTEIN L4"/>
    <property type="match status" value="1"/>
</dbReference>
<accession>A0A7G2E7M0</accession>
<dbReference type="NCBIfam" id="TIGR03953">
    <property type="entry name" value="rplD_bact"/>
    <property type="match status" value="1"/>
</dbReference>
<dbReference type="FunFam" id="3.40.1370.10:FF:000006">
    <property type="entry name" value="50S ribosomal protein L4"/>
    <property type="match status" value="1"/>
</dbReference>
<evidence type="ECO:0000256" key="2">
    <source>
        <dbReference type="ARBA" id="ARBA00022980"/>
    </source>
</evidence>
<dbReference type="Proteomes" id="UP000516314">
    <property type="component" value="Chromosome 2"/>
</dbReference>
<evidence type="ECO:0000256" key="5">
    <source>
        <dbReference type="SAM" id="MobiDB-lite"/>
    </source>
</evidence>
<evidence type="ECO:0000313" key="7">
    <source>
        <dbReference type="Proteomes" id="UP000516314"/>
    </source>
</evidence>
<organism evidence="6 7">
    <name type="scientific">Arabidopsis thaliana</name>
    <name type="common">Mouse-ear cress</name>
    <dbReference type="NCBI Taxonomy" id="3702"/>
    <lineage>
        <taxon>Eukaryota</taxon>
        <taxon>Viridiplantae</taxon>
        <taxon>Streptophyta</taxon>
        <taxon>Embryophyta</taxon>
        <taxon>Tracheophyta</taxon>
        <taxon>Spermatophyta</taxon>
        <taxon>Magnoliopsida</taxon>
        <taxon>eudicotyledons</taxon>
        <taxon>Gunneridae</taxon>
        <taxon>Pentapetalae</taxon>
        <taxon>rosids</taxon>
        <taxon>malvids</taxon>
        <taxon>Brassicales</taxon>
        <taxon>Brassicaceae</taxon>
        <taxon>Camelineae</taxon>
        <taxon>Arabidopsis</taxon>
    </lineage>
</organism>
<dbReference type="HAMAP" id="MF_01328_B">
    <property type="entry name" value="Ribosomal_uL4_B"/>
    <property type="match status" value="1"/>
</dbReference>
<name>A0A7G2E7M0_ARATH</name>
<dbReference type="InterPro" id="IPR002136">
    <property type="entry name" value="Ribosomal_uL4"/>
</dbReference>
<evidence type="ECO:0000256" key="4">
    <source>
        <dbReference type="ARBA" id="ARBA00040565"/>
    </source>
</evidence>
<dbReference type="PANTHER" id="PTHR10746:SF6">
    <property type="entry name" value="LARGE RIBOSOMAL SUBUNIT PROTEIN UL4M"/>
    <property type="match status" value="1"/>
</dbReference>
<dbReference type="Pfam" id="PF00573">
    <property type="entry name" value="Ribosomal_L4"/>
    <property type="match status" value="1"/>
</dbReference>
<dbReference type="SUPFAM" id="SSF52166">
    <property type="entry name" value="Ribosomal protein L4"/>
    <property type="match status" value="1"/>
</dbReference>
<dbReference type="GO" id="GO:0003735">
    <property type="term" value="F:structural constituent of ribosome"/>
    <property type="evidence" value="ECO:0007669"/>
    <property type="project" value="InterPro"/>
</dbReference>
<dbReference type="InterPro" id="IPR013005">
    <property type="entry name" value="Ribosomal_uL4-like"/>
</dbReference>
<sequence length="252" mass="27632">MVLAGDVFDVPIRKDIIHNVVRWQLAKRQQGTHSTKTLSEVSGTGRKPWNQKGTGRARHGTLRGPQFRGGCVMHGPKPRSHAIKMNKQVRRLGLKIALTARAAEGKLLVFDDLGLPTHKTKNIVNYYNQMENTKKVLVVEGGPIDEKLKLATQNLHYVNIIPSIGLNVYSILLHDTLVMSRDAVNKIVERSEARSNGIYDPMCPGVCGNLVKPDCNGLCHELGFPAGGYCKPGNTCCCKKKHSGPVDVPPTA</sequence>
<dbReference type="Gene3D" id="3.40.1370.10">
    <property type="match status" value="1"/>
</dbReference>
<reference evidence="6 7" key="1">
    <citation type="submission" date="2020-09" db="EMBL/GenBank/DDBJ databases">
        <authorList>
            <person name="Ashkenazy H."/>
        </authorList>
    </citation>
    <scope>NUCLEOTIDE SEQUENCE [LARGE SCALE GENOMIC DNA]</scope>
    <source>
        <strain evidence="7">cv. Cdm-0</strain>
    </source>
</reference>
<keyword evidence="2" id="KW-0689">Ribosomal protein</keyword>
<comment type="similarity">
    <text evidence="1">Belongs to the universal ribosomal protein uL4 family.</text>
</comment>
<proteinExistence type="inferred from homology"/>
<keyword evidence="3" id="KW-0687">Ribonucleoprotein</keyword>
<dbReference type="EMBL" id="LR881467">
    <property type="protein sequence ID" value="CAD5318977.1"/>
    <property type="molecule type" value="Genomic_DNA"/>
</dbReference>
<dbReference type="GO" id="GO:0005840">
    <property type="term" value="C:ribosome"/>
    <property type="evidence" value="ECO:0007669"/>
    <property type="project" value="UniProtKB-KW"/>
</dbReference>
<dbReference type="GO" id="GO:1990904">
    <property type="term" value="C:ribonucleoprotein complex"/>
    <property type="evidence" value="ECO:0007669"/>
    <property type="project" value="UniProtKB-KW"/>
</dbReference>
<protein>
    <recommendedName>
        <fullName evidence="4">Large ribosomal subunit protein uL4m</fullName>
    </recommendedName>
</protein>
<dbReference type="AlphaFoldDB" id="A0A7G2E7M0"/>
<feature type="region of interest" description="Disordered" evidence="5">
    <location>
        <begin position="28"/>
        <end position="68"/>
    </location>
</feature>
<feature type="compositionally biased region" description="Polar residues" evidence="5">
    <location>
        <begin position="28"/>
        <end position="42"/>
    </location>
</feature>
<evidence type="ECO:0000256" key="1">
    <source>
        <dbReference type="ARBA" id="ARBA00010528"/>
    </source>
</evidence>
<evidence type="ECO:0000313" key="6">
    <source>
        <dbReference type="EMBL" id="CAD5318977.1"/>
    </source>
</evidence>
<evidence type="ECO:0000256" key="3">
    <source>
        <dbReference type="ARBA" id="ARBA00023274"/>
    </source>
</evidence>